<name>X6NYX1_RETFI</name>
<protein>
    <recommendedName>
        <fullName evidence="5">Transmembrane protein</fullName>
    </recommendedName>
</protein>
<keyword evidence="2" id="KW-0472">Membrane</keyword>
<feature type="transmembrane region" description="Helical" evidence="2">
    <location>
        <begin position="261"/>
        <end position="279"/>
    </location>
</feature>
<gene>
    <name evidence="3" type="ORF">RFI_06037</name>
</gene>
<feature type="compositionally biased region" description="Polar residues" evidence="1">
    <location>
        <begin position="165"/>
        <end position="174"/>
    </location>
</feature>
<organism evidence="3 4">
    <name type="scientific">Reticulomyxa filosa</name>
    <dbReference type="NCBI Taxonomy" id="46433"/>
    <lineage>
        <taxon>Eukaryota</taxon>
        <taxon>Sar</taxon>
        <taxon>Rhizaria</taxon>
        <taxon>Retaria</taxon>
        <taxon>Foraminifera</taxon>
        <taxon>Monothalamids</taxon>
        <taxon>Reticulomyxidae</taxon>
        <taxon>Reticulomyxa</taxon>
    </lineage>
</organism>
<accession>X6NYX1</accession>
<feature type="compositionally biased region" description="Low complexity" evidence="1">
    <location>
        <begin position="151"/>
        <end position="164"/>
    </location>
</feature>
<dbReference type="EMBL" id="ASPP01005140">
    <property type="protein sequence ID" value="ETO31083.1"/>
    <property type="molecule type" value="Genomic_DNA"/>
</dbReference>
<keyword evidence="2" id="KW-0812">Transmembrane</keyword>
<comment type="caution">
    <text evidence="3">The sequence shown here is derived from an EMBL/GenBank/DDBJ whole genome shotgun (WGS) entry which is preliminary data.</text>
</comment>
<feature type="transmembrane region" description="Helical" evidence="2">
    <location>
        <begin position="228"/>
        <end position="249"/>
    </location>
</feature>
<evidence type="ECO:0000256" key="1">
    <source>
        <dbReference type="SAM" id="MobiDB-lite"/>
    </source>
</evidence>
<reference evidence="3 4" key="1">
    <citation type="journal article" date="2013" name="Curr. Biol.">
        <title>The Genome of the Foraminiferan Reticulomyxa filosa.</title>
        <authorList>
            <person name="Glockner G."/>
            <person name="Hulsmann N."/>
            <person name="Schleicher M."/>
            <person name="Noegel A.A."/>
            <person name="Eichinger L."/>
            <person name="Gallinger C."/>
            <person name="Pawlowski J."/>
            <person name="Sierra R."/>
            <person name="Euteneuer U."/>
            <person name="Pillet L."/>
            <person name="Moustafa A."/>
            <person name="Platzer M."/>
            <person name="Groth M."/>
            <person name="Szafranski K."/>
            <person name="Schliwa M."/>
        </authorList>
    </citation>
    <scope>NUCLEOTIDE SEQUENCE [LARGE SCALE GENOMIC DNA]</scope>
</reference>
<feature type="region of interest" description="Disordered" evidence="1">
    <location>
        <begin position="146"/>
        <end position="174"/>
    </location>
</feature>
<proteinExistence type="predicted"/>
<evidence type="ECO:0000256" key="2">
    <source>
        <dbReference type="SAM" id="Phobius"/>
    </source>
</evidence>
<sequence>MFLYIYLIPQIDIHTNDTMNNVDMQDAVDNVGMIERNDHLEFQVDYEQYGQYINYVDMQEVDNYVTMIDAIEEDVIMKEIIKDVVMIEMDDMIDSEEITDDVEMKDVEKIIDMIDLDSDKSDVVMKEIPICDLPQYQLNWQPLNHRRQSRSLTQPQNQSQQLQSEGINNQNGQNLKTEKKLIEKKKPANIICSGRDNINSYSKVPQSVTIKKKEHNKIRQLHENKMPVLMLVVAAIMLFIIITACIAFWTCAHTTSVNISTIIEIVAGDNIIITVLRCLISECIQVLQHMFQIYANFAFVGNDVFLYFIYVFFKILDILKFLYNIHYIIIYFFLT</sequence>
<keyword evidence="2" id="KW-1133">Transmembrane helix</keyword>
<keyword evidence="4" id="KW-1185">Reference proteome</keyword>
<dbReference type="AlphaFoldDB" id="X6NYX1"/>
<evidence type="ECO:0000313" key="4">
    <source>
        <dbReference type="Proteomes" id="UP000023152"/>
    </source>
</evidence>
<evidence type="ECO:0008006" key="5">
    <source>
        <dbReference type="Google" id="ProtNLM"/>
    </source>
</evidence>
<feature type="transmembrane region" description="Helical" evidence="2">
    <location>
        <begin position="291"/>
        <end position="312"/>
    </location>
</feature>
<dbReference type="Proteomes" id="UP000023152">
    <property type="component" value="Unassembled WGS sequence"/>
</dbReference>
<evidence type="ECO:0000313" key="3">
    <source>
        <dbReference type="EMBL" id="ETO31083.1"/>
    </source>
</evidence>